<dbReference type="PANTHER" id="PTHR24255:SF10">
    <property type="entry name" value="MANNAN-BINDING LECTIN SERINE PROTEASE 2"/>
    <property type="match status" value="1"/>
</dbReference>
<comment type="caution">
    <text evidence="4">Lacks conserved residue(s) required for the propagation of feature annotation.</text>
</comment>
<dbReference type="SMART" id="SM00063">
    <property type="entry name" value="FRI"/>
    <property type="match status" value="1"/>
</dbReference>
<sequence length="606" mass="67332">MKDFTEVVFHPEAQNQNQETVMLSLPPNVLREFSNPVFEEDGETLTQNHLEEEKGRDAKLAANGFAQQVREAASKKFKPDCKFSWLCVTILSLLLLLLLALLVGILVTYQLKSPPPSKPTLETFLGHNVANATFASVRRTSWDPISATAPSQRELQETTKPGPVCGGELGGSGGTFSSPNYPDSYPPNVLCTWQIQVKLGMVIQLKIETLDVEASDLCFYDRLEIYEESDSFSLWDRSTRYCGTVAPATINTNSNQIKVGFVSDDNTAPSGVQGEVPGHPPHEKNCSWDEFFCDQGLCLLPAFVCDGHQDCLDNRDEVNCSAKHTGCGGSLTSLEGQFFSPNYPKPYSHLQICLWHISVPVDHVIQLQFHNFSLESHEDCNFDFVEVYDSAAMGASSLMGRFCNSNPPPVLTSSQHVMTVLFVADEEIVDDGFFAVYRAHNLSEKTCGPLEFVCGNGECVAQEFACDSWRNCPDGSDEVNCTSISSTSVEASCEPIKIEMCQGLSYNSTSFPNIWLMIPHQQSAEELLQDYMMLRDLRCYPYLRLLICSLFVPKCIPEGGTLQPCRSVCLEAEEHCRKPLARLDILWPLNCSILPDSNNPLECFLP</sequence>
<reference evidence="10" key="1">
    <citation type="submission" date="2025-08" db="UniProtKB">
        <authorList>
            <consortium name="RefSeq"/>
        </authorList>
    </citation>
    <scope>IDENTIFICATION</scope>
    <source>
        <tissue evidence="10">Blood</tissue>
    </source>
</reference>
<protein>
    <submittedName>
        <fullName evidence="10">LOW QUALITY PROTEIN: membrane frizzled-related protein</fullName>
    </submittedName>
</protein>
<keyword evidence="3 5" id="KW-1015">Disulfide bond</keyword>
<organism evidence="9 10">
    <name type="scientific">Pantherophis guttatus</name>
    <name type="common">Corn snake</name>
    <name type="synonym">Elaphe guttata</name>
    <dbReference type="NCBI Taxonomy" id="94885"/>
    <lineage>
        <taxon>Eukaryota</taxon>
        <taxon>Metazoa</taxon>
        <taxon>Chordata</taxon>
        <taxon>Craniata</taxon>
        <taxon>Vertebrata</taxon>
        <taxon>Euteleostomi</taxon>
        <taxon>Lepidosauria</taxon>
        <taxon>Squamata</taxon>
        <taxon>Bifurcata</taxon>
        <taxon>Unidentata</taxon>
        <taxon>Episquamata</taxon>
        <taxon>Toxicofera</taxon>
        <taxon>Serpentes</taxon>
        <taxon>Colubroidea</taxon>
        <taxon>Colubridae</taxon>
        <taxon>Colubrinae</taxon>
        <taxon>Pantherophis</taxon>
    </lineage>
</organism>
<dbReference type="InterPro" id="IPR020067">
    <property type="entry name" value="Frizzled_dom"/>
</dbReference>
<keyword evidence="9" id="KW-1185">Reference proteome</keyword>
<feature type="disulfide bond" evidence="5">
    <location>
        <begin position="286"/>
        <end position="298"/>
    </location>
</feature>
<dbReference type="CDD" id="cd00112">
    <property type="entry name" value="LDLa"/>
    <property type="match status" value="2"/>
</dbReference>
<comment type="subcellular location">
    <subcellularLocation>
        <location evidence="1">Cell membrane</location>
        <topology evidence="1">Single-pass type II membrane protein</topology>
    </subcellularLocation>
</comment>
<evidence type="ECO:0000256" key="2">
    <source>
        <dbReference type="ARBA" id="ARBA00022968"/>
    </source>
</evidence>
<gene>
    <name evidence="10" type="primary">MFRP</name>
</gene>
<accession>A0ABM3ZRL7</accession>
<dbReference type="PROSITE" id="PS50068">
    <property type="entry name" value="LDLRA_2"/>
    <property type="match status" value="2"/>
</dbReference>
<name>A0ABM3ZRL7_PANGU</name>
<evidence type="ECO:0000256" key="6">
    <source>
        <dbReference type="SAM" id="Phobius"/>
    </source>
</evidence>
<keyword evidence="6" id="KW-0472">Membrane</keyword>
<dbReference type="PROSITE" id="PS01180">
    <property type="entry name" value="CUB"/>
    <property type="match status" value="2"/>
</dbReference>
<feature type="domain" description="FZ" evidence="8">
    <location>
        <begin position="488"/>
        <end position="606"/>
    </location>
</feature>
<feature type="disulfide bond" evidence="5">
    <location>
        <begin position="466"/>
        <end position="481"/>
    </location>
</feature>
<dbReference type="Gene3D" id="1.10.2000.10">
    <property type="entry name" value="Frizzled cysteine-rich domain"/>
    <property type="match status" value="1"/>
</dbReference>
<dbReference type="SUPFAM" id="SSF57424">
    <property type="entry name" value="LDL receptor-like module"/>
    <property type="match status" value="2"/>
</dbReference>
<dbReference type="Pfam" id="PF01392">
    <property type="entry name" value="Fz"/>
    <property type="match status" value="1"/>
</dbReference>
<dbReference type="SUPFAM" id="SSF49854">
    <property type="entry name" value="Spermadhesin, CUB domain"/>
    <property type="match status" value="2"/>
</dbReference>
<evidence type="ECO:0000313" key="9">
    <source>
        <dbReference type="Proteomes" id="UP001652622"/>
    </source>
</evidence>
<dbReference type="RefSeq" id="XP_060551022.1">
    <property type="nucleotide sequence ID" value="XM_060695039.1"/>
</dbReference>
<dbReference type="InterPro" id="IPR035914">
    <property type="entry name" value="Sperma_CUB_dom_sf"/>
</dbReference>
<feature type="disulfide bond" evidence="5">
    <location>
        <begin position="293"/>
        <end position="311"/>
    </location>
</feature>
<evidence type="ECO:0000256" key="5">
    <source>
        <dbReference type="PROSITE-ProRule" id="PRU00124"/>
    </source>
</evidence>
<dbReference type="SUPFAM" id="SSF63501">
    <property type="entry name" value="Frizzled cysteine-rich domain"/>
    <property type="match status" value="1"/>
</dbReference>
<dbReference type="PANTHER" id="PTHR24255">
    <property type="entry name" value="COMPLEMENT COMPONENT 1, S SUBCOMPONENT-RELATED"/>
    <property type="match status" value="1"/>
</dbReference>
<feature type="disulfide bond" evidence="5">
    <location>
        <begin position="454"/>
        <end position="472"/>
    </location>
</feature>
<dbReference type="CDD" id="cd00041">
    <property type="entry name" value="CUB"/>
    <property type="match status" value="2"/>
</dbReference>
<dbReference type="Proteomes" id="UP001652622">
    <property type="component" value="Unplaced"/>
</dbReference>
<dbReference type="InterPro" id="IPR000859">
    <property type="entry name" value="CUB_dom"/>
</dbReference>
<dbReference type="InterPro" id="IPR036790">
    <property type="entry name" value="Frizzled_dom_sf"/>
</dbReference>
<dbReference type="PROSITE" id="PS01209">
    <property type="entry name" value="LDLRA_1"/>
    <property type="match status" value="1"/>
</dbReference>
<evidence type="ECO:0000256" key="4">
    <source>
        <dbReference type="PROSITE-ProRule" id="PRU00090"/>
    </source>
</evidence>
<dbReference type="PRINTS" id="PR00261">
    <property type="entry name" value="LDLRECEPTOR"/>
</dbReference>
<feature type="disulfide bond" evidence="5">
    <location>
        <begin position="447"/>
        <end position="459"/>
    </location>
</feature>
<dbReference type="Pfam" id="PF00057">
    <property type="entry name" value="Ldl_recept_a"/>
    <property type="match status" value="2"/>
</dbReference>
<evidence type="ECO:0000259" key="8">
    <source>
        <dbReference type="PROSITE" id="PS50038"/>
    </source>
</evidence>
<dbReference type="Gene3D" id="2.60.120.290">
    <property type="entry name" value="Spermadhesin, CUB domain"/>
    <property type="match status" value="2"/>
</dbReference>
<dbReference type="InterPro" id="IPR002172">
    <property type="entry name" value="LDrepeatLR_classA_rpt"/>
</dbReference>
<feature type="domain" description="CUB" evidence="7">
    <location>
        <begin position="327"/>
        <end position="440"/>
    </location>
</feature>
<feature type="domain" description="CUB" evidence="7">
    <location>
        <begin position="165"/>
        <end position="279"/>
    </location>
</feature>
<dbReference type="InterPro" id="IPR023415">
    <property type="entry name" value="LDLR_class-A_CS"/>
</dbReference>
<keyword evidence="6" id="KW-0812">Transmembrane</keyword>
<keyword evidence="6" id="KW-1133">Transmembrane helix</keyword>
<dbReference type="GeneID" id="117659090"/>
<evidence type="ECO:0000313" key="10">
    <source>
        <dbReference type="RefSeq" id="XP_060551022.1"/>
    </source>
</evidence>
<feature type="transmembrane region" description="Helical" evidence="6">
    <location>
        <begin position="83"/>
        <end position="109"/>
    </location>
</feature>
<evidence type="ECO:0000259" key="7">
    <source>
        <dbReference type="PROSITE" id="PS01180"/>
    </source>
</evidence>
<proteinExistence type="predicted"/>
<dbReference type="Gene3D" id="4.10.400.10">
    <property type="entry name" value="Low-density Lipoprotein Receptor"/>
    <property type="match status" value="2"/>
</dbReference>
<evidence type="ECO:0000256" key="3">
    <source>
        <dbReference type="ARBA" id="ARBA00023157"/>
    </source>
</evidence>
<evidence type="ECO:0000256" key="1">
    <source>
        <dbReference type="ARBA" id="ARBA00004401"/>
    </source>
</evidence>
<keyword evidence="2" id="KW-0735">Signal-anchor</keyword>
<dbReference type="SMART" id="SM00042">
    <property type="entry name" value="CUB"/>
    <property type="match status" value="2"/>
</dbReference>
<dbReference type="SMART" id="SM00192">
    <property type="entry name" value="LDLa"/>
    <property type="match status" value="2"/>
</dbReference>
<dbReference type="InterPro" id="IPR036055">
    <property type="entry name" value="LDL_receptor-like_sf"/>
</dbReference>
<dbReference type="PROSITE" id="PS50038">
    <property type="entry name" value="FZ"/>
    <property type="match status" value="1"/>
</dbReference>
<dbReference type="CDD" id="cd07066">
    <property type="entry name" value="CRD_FZ"/>
    <property type="match status" value="1"/>
</dbReference>
<dbReference type="Pfam" id="PF00431">
    <property type="entry name" value="CUB"/>
    <property type="match status" value="2"/>
</dbReference>
<feature type="disulfide bond" evidence="5">
    <location>
        <begin position="305"/>
        <end position="320"/>
    </location>
</feature>